<evidence type="ECO:0000313" key="4">
    <source>
        <dbReference type="EMBL" id="ENZ08980.1"/>
    </source>
</evidence>
<dbReference type="SMART" id="SM00857">
    <property type="entry name" value="Resolvase"/>
    <property type="match status" value="1"/>
</dbReference>
<protein>
    <submittedName>
        <fullName evidence="4">Conjugative transposon site-specific serine recombinase</fullName>
    </submittedName>
</protein>
<dbReference type="Pfam" id="PF14287">
    <property type="entry name" value="DUF4368"/>
    <property type="match status" value="1"/>
</dbReference>
<dbReference type="InterPro" id="IPR050639">
    <property type="entry name" value="SSR_resolvase"/>
</dbReference>
<proteinExistence type="predicted"/>
<dbReference type="Pfam" id="PF00239">
    <property type="entry name" value="Resolvase"/>
    <property type="match status" value="1"/>
</dbReference>
<dbReference type="RefSeq" id="WP_002594216.1">
    <property type="nucleotide sequence ID" value="NZ_KB850986.1"/>
</dbReference>
<dbReference type="InterPro" id="IPR036162">
    <property type="entry name" value="Resolvase-like_N_sf"/>
</dbReference>
<dbReference type="PATRIC" id="fig|999408.3.peg.4917"/>
<dbReference type="GO" id="GO:0000150">
    <property type="term" value="F:DNA strand exchange activity"/>
    <property type="evidence" value="ECO:0007669"/>
    <property type="project" value="InterPro"/>
</dbReference>
<evidence type="ECO:0000313" key="5">
    <source>
        <dbReference type="Proteomes" id="UP000013085"/>
    </source>
</evidence>
<dbReference type="PANTHER" id="PTHR30461">
    <property type="entry name" value="DNA-INVERTASE FROM LAMBDOID PROPHAGE"/>
    <property type="match status" value="1"/>
</dbReference>
<dbReference type="InterPro" id="IPR025827">
    <property type="entry name" value="Zn_ribbon_recom_dom"/>
</dbReference>
<evidence type="ECO:0000256" key="1">
    <source>
        <dbReference type="SAM" id="Coils"/>
    </source>
</evidence>
<feature type="coiled-coil region" evidence="1">
    <location>
        <begin position="411"/>
        <end position="445"/>
    </location>
</feature>
<dbReference type="InterPro" id="IPR006119">
    <property type="entry name" value="Resolv_N"/>
</dbReference>
<comment type="caution">
    <text evidence="4">The sequence shown here is derived from an EMBL/GenBank/DDBJ whole genome shotgun (WGS) entry which is preliminary data.</text>
</comment>
<keyword evidence="1" id="KW-0175">Coiled coil</keyword>
<dbReference type="PANTHER" id="PTHR30461:SF23">
    <property type="entry name" value="DNA RECOMBINASE-RELATED"/>
    <property type="match status" value="1"/>
</dbReference>
<dbReference type="PROSITE" id="PS51737">
    <property type="entry name" value="RECOMBINASE_DNA_BIND"/>
    <property type="match status" value="1"/>
</dbReference>
<name>A0A0E2H4N7_9FIRM</name>
<dbReference type="InterPro" id="IPR038109">
    <property type="entry name" value="DNA_bind_recomb_sf"/>
</dbReference>
<dbReference type="InterPro" id="IPR025378">
    <property type="entry name" value="DUF4368"/>
</dbReference>
<dbReference type="Gene3D" id="3.40.50.1390">
    <property type="entry name" value="Resolvase, N-terminal catalytic domain"/>
    <property type="match status" value="1"/>
</dbReference>
<dbReference type="InterPro" id="IPR011109">
    <property type="entry name" value="DNA_bind_recombinase_dom"/>
</dbReference>
<gene>
    <name evidence="4" type="ORF">HMPREF1090_04574</name>
</gene>
<dbReference type="Pfam" id="PF07508">
    <property type="entry name" value="Recombinase"/>
    <property type="match status" value="1"/>
</dbReference>
<evidence type="ECO:0000259" key="3">
    <source>
        <dbReference type="PROSITE" id="PS51737"/>
    </source>
</evidence>
<feature type="domain" description="Resolvase/invertase-type recombinase catalytic" evidence="2">
    <location>
        <begin position="12"/>
        <end position="161"/>
    </location>
</feature>
<dbReference type="Gene3D" id="3.90.1750.20">
    <property type="entry name" value="Putative Large Serine Recombinase, Chain B, Domain 2"/>
    <property type="match status" value="1"/>
</dbReference>
<sequence>MAGIRTENKIYEVGIYCRLSKDDGTDNESASIATQKSILTDYVKRQGWHLAKTYVDDGYSGTNFQRPSFQNMIKDIENGLINCVITKDLSRLGRNYLDCGLYLEVFFPEHNVRYIAVNDGVDTLNKSAMDITPFRNILNEMYSADVSVKIKSAYRARFQQGKFMGTTAPYGYVKDPADHNHLLIDDKVAHVVREIFDLALAGNGIAKIRKHINKQHILRPAAYAVEQGATGYERYFEDNEENRYIWSENSVRGILRSPIYAGNLAGYKRIAANMKSKKRPSKLPEEWEVIPDTHEGIVTQEEFDTVQQLMTSRRREQNAGGFENIFSGVIKCADCGYAMRAASANRRKRPDIIDCVQYTCNNYGRYGNVMCTAHSIEARDLFNAVLADINRFADMAVNDEKAVRAIERRLTETDQSRAKSLEKEKKKLNKRLAELDRLFSSLYEDKVMERITERNFEMMSGKYQKEQLEIEARLKEVTETLNDSYEKSQGVRDFLSLIRNYQGLKELDATIINALIDKILVSEREKLADGTVRQEIKIYYKFIGFVGELHITPTKRWTALKPKNCTVCGVEYVPSSGISKYCPACAKRIQREKSNESKRRSRERNRRACIELSAKNDRLTLNSRREESYDRATRMIRSRYFVMLRKVHLTVTRGSSLRISRNSSDRL</sequence>
<dbReference type="PROSITE" id="PS51736">
    <property type="entry name" value="RECOMBINASES_3"/>
    <property type="match status" value="1"/>
</dbReference>
<organism evidence="4 5">
    <name type="scientific">[Clostridium] clostridioforme 90A8</name>
    <dbReference type="NCBI Taxonomy" id="999408"/>
    <lineage>
        <taxon>Bacteria</taxon>
        <taxon>Bacillati</taxon>
        <taxon>Bacillota</taxon>
        <taxon>Clostridia</taxon>
        <taxon>Lachnospirales</taxon>
        <taxon>Lachnospiraceae</taxon>
        <taxon>Enterocloster</taxon>
    </lineage>
</organism>
<dbReference type="SUPFAM" id="SSF53041">
    <property type="entry name" value="Resolvase-like"/>
    <property type="match status" value="1"/>
</dbReference>
<evidence type="ECO:0000259" key="2">
    <source>
        <dbReference type="PROSITE" id="PS51736"/>
    </source>
</evidence>
<dbReference type="GO" id="GO:0003677">
    <property type="term" value="F:DNA binding"/>
    <property type="evidence" value="ECO:0007669"/>
    <property type="project" value="InterPro"/>
</dbReference>
<dbReference type="Pfam" id="PF13408">
    <property type="entry name" value="Zn_ribbon_recom"/>
    <property type="match status" value="1"/>
</dbReference>
<dbReference type="HOGENOM" id="CLU_010686_18_2_9"/>
<dbReference type="CDD" id="cd03770">
    <property type="entry name" value="SR_TndX_transposase"/>
    <property type="match status" value="1"/>
</dbReference>
<dbReference type="Proteomes" id="UP000013085">
    <property type="component" value="Unassembled WGS sequence"/>
</dbReference>
<reference evidence="4 5" key="1">
    <citation type="submission" date="2013-01" db="EMBL/GenBank/DDBJ databases">
        <title>The Genome Sequence of Clostridium clostridioforme 90A8.</title>
        <authorList>
            <consortium name="The Broad Institute Genome Sequencing Platform"/>
            <person name="Earl A."/>
            <person name="Ward D."/>
            <person name="Feldgarden M."/>
            <person name="Gevers D."/>
            <person name="Courvalin P."/>
            <person name="Lambert T."/>
            <person name="Walker B."/>
            <person name="Young S.K."/>
            <person name="Zeng Q."/>
            <person name="Gargeya S."/>
            <person name="Fitzgerald M."/>
            <person name="Haas B."/>
            <person name="Abouelleil A."/>
            <person name="Alvarado L."/>
            <person name="Arachchi H.M."/>
            <person name="Berlin A.M."/>
            <person name="Chapman S.B."/>
            <person name="Dewar J."/>
            <person name="Goldberg J."/>
            <person name="Griggs A."/>
            <person name="Gujja S."/>
            <person name="Hansen M."/>
            <person name="Howarth C."/>
            <person name="Imamovic A."/>
            <person name="Larimer J."/>
            <person name="McCowan C."/>
            <person name="Murphy C."/>
            <person name="Neiman D."/>
            <person name="Pearson M."/>
            <person name="Priest M."/>
            <person name="Roberts A."/>
            <person name="Saif S."/>
            <person name="Shea T."/>
            <person name="Sisk P."/>
            <person name="Sykes S."/>
            <person name="Wortman J."/>
            <person name="Nusbaum C."/>
            <person name="Birren B."/>
        </authorList>
    </citation>
    <scope>NUCLEOTIDE SEQUENCE [LARGE SCALE GENOMIC DNA]</scope>
    <source>
        <strain evidence="4 5">90A8</strain>
    </source>
</reference>
<dbReference type="AlphaFoldDB" id="A0A0E2H4N7"/>
<feature type="domain" description="Recombinase" evidence="3">
    <location>
        <begin position="169"/>
        <end position="316"/>
    </location>
</feature>
<accession>A0A0E2H4N7</accession>
<dbReference type="EMBL" id="AGYR01000055">
    <property type="protein sequence ID" value="ENZ08980.1"/>
    <property type="molecule type" value="Genomic_DNA"/>
</dbReference>